<dbReference type="PATRIC" id="fig|525309.8.peg.1106"/>
<keyword evidence="6" id="KW-1133">Transmembrane helix</keyword>
<dbReference type="NCBIfam" id="TIGR01167">
    <property type="entry name" value="LPXTG_anchor"/>
    <property type="match status" value="1"/>
</dbReference>
<organism evidence="8 10">
    <name type="scientific">Limosilactobacillus antri DSM 16041</name>
    <dbReference type="NCBI Taxonomy" id="525309"/>
    <lineage>
        <taxon>Bacteria</taxon>
        <taxon>Bacillati</taxon>
        <taxon>Bacillota</taxon>
        <taxon>Bacilli</taxon>
        <taxon>Lactobacillales</taxon>
        <taxon>Lactobacillaceae</taxon>
        <taxon>Limosilactobacillus</taxon>
    </lineage>
</organism>
<protein>
    <submittedName>
        <fullName evidence="8">LPXTG-motif cell wall anchor domain protein</fullName>
    </submittedName>
</protein>
<dbReference type="eggNOG" id="COG3266">
    <property type="taxonomic scope" value="Bacteria"/>
</dbReference>
<dbReference type="Pfam" id="PF00746">
    <property type="entry name" value="Gram_pos_anchor"/>
    <property type="match status" value="1"/>
</dbReference>
<dbReference type="HOGENOM" id="CLU_753951_0_0_9"/>
<dbReference type="RefSeq" id="WP_007124509.1">
    <property type="nucleotide sequence ID" value="NZ_AZDK01000028.1"/>
</dbReference>
<evidence type="ECO:0000313" key="11">
    <source>
        <dbReference type="Proteomes" id="UP000051883"/>
    </source>
</evidence>
<sequence>MSYAATSLNDALQGTYTNAQTGHRDQTLPSHPGYVPYISGVVVSNDDTYQAEASALLDQLNAEIAQNPYEIPAYTLTVPLNVTFHVSYKKDTTPTPVQDTTVKYVFHDDTDNKAVTGGMTVTGQPGSTQSVNLTIPTGYKLAEGETLPTSVTMPTSDKTITIHLVHETKAVTPGEPGVTPDNPAYQDLFHKVTRTVIVNNPVSGQAETTAQTVVFGRTGVYDEVTKQFTSFGDWKVYANNKLTNETAGTWAEFDAPEFSGYTPSQAKVETETVNAETADQTVVINYTKTGNNNNNGGNDNHNNDNSNNGNNNNGNNGTNTNTTVNNTKKANTLPQTGNEQNLVAVAGLALAGLTAMLGLGGLKKKEN</sequence>
<feature type="transmembrane region" description="Helical" evidence="6">
    <location>
        <begin position="342"/>
        <end position="362"/>
    </location>
</feature>
<reference evidence="9 11" key="2">
    <citation type="journal article" date="2015" name="Genome Announc.">
        <title>Expanding the biotechnology potential of lactobacilli through comparative genomics of 213 strains and associated genera.</title>
        <authorList>
            <person name="Sun Z."/>
            <person name="Harris H.M."/>
            <person name="McCann A."/>
            <person name="Guo C."/>
            <person name="Argimon S."/>
            <person name="Zhang W."/>
            <person name="Yang X."/>
            <person name="Jeffery I.B."/>
            <person name="Cooney J.C."/>
            <person name="Kagawa T.F."/>
            <person name="Liu W."/>
            <person name="Song Y."/>
            <person name="Salvetti E."/>
            <person name="Wrobel A."/>
            <person name="Rasinkangas P."/>
            <person name="Parkhill J."/>
            <person name="Rea M.C."/>
            <person name="O'Sullivan O."/>
            <person name="Ritari J."/>
            <person name="Douillard F.P."/>
            <person name="Paul Ross R."/>
            <person name="Yang R."/>
            <person name="Briner A.E."/>
            <person name="Felis G.E."/>
            <person name="de Vos W.M."/>
            <person name="Barrangou R."/>
            <person name="Klaenhammer T.R."/>
            <person name="Caufield P.W."/>
            <person name="Cui Y."/>
            <person name="Zhang H."/>
            <person name="O'Toole P.W."/>
        </authorList>
    </citation>
    <scope>NUCLEOTIDE SEQUENCE [LARGE SCALE GENOMIC DNA]</scope>
    <source>
        <strain evidence="9 11">DSM 16041</strain>
    </source>
</reference>
<dbReference type="InterPro" id="IPR041495">
    <property type="entry name" value="Mub_B2"/>
</dbReference>
<evidence type="ECO:0000256" key="3">
    <source>
        <dbReference type="ARBA" id="ARBA00022729"/>
    </source>
</evidence>
<feature type="domain" description="Gram-positive cocci surface proteins LPxTG" evidence="7">
    <location>
        <begin position="333"/>
        <end position="367"/>
    </location>
</feature>
<comment type="caution">
    <text evidence="8">The sequence shown here is derived from an EMBL/GenBank/DDBJ whole genome shotgun (WGS) entry which is preliminary data.</text>
</comment>
<evidence type="ECO:0000256" key="1">
    <source>
        <dbReference type="ARBA" id="ARBA00022512"/>
    </source>
</evidence>
<dbReference type="STRING" id="525309.HMPREF0494_1221"/>
<reference evidence="8 10" key="1">
    <citation type="submission" date="2009-09" db="EMBL/GenBank/DDBJ databases">
        <authorList>
            <person name="Qin X."/>
            <person name="Bachman B."/>
            <person name="Battles P."/>
            <person name="Bell A."/>
            <person name="Bess C."/>
            <person name="Bickham C."/>
            <person name="Chaboub L."/>
            <person name="Chen D."/>
            <person name="Coyle M."/>
            <person name="Deiros D.R."/>
            <person name="Dinh H."/>
            <person name="Forbes L."/>
            <person name="Fowler G."/>
            <person name="Francisco L."/>
            <person name="Fu Q."/>
            <person name="Gubbala S."/>
            <person name="Hale W."/>
            <person name="Han Y."/>
            <person name="Hemphill L."/>
            <person name="Highlander S.K."/>
            <person name="Hirani K."/>
            <person name="Hogues M."/>
            <person name="Jackson L."/>
            <person name="Jakkamsetti A."/>
            <person name="Javaid M."/>
            <person name="Jiang H."/>
            <person name="Korchina V."/>
            <person name="Kovar C."/>
            <person name="Lara F."/>
            <person name="Lee S."/>
            <person name="Mata R."/>
            <person name="Mathew T."/>
            <person name="Moen C."/>
            <person name="Morales K."/>
            <person name="Munidasa M."/>
            <person name="Nazareth L."/>
            <person name="Ngo R."/>
            <person name="Nguyen L."/>
            <person name="Okwuonu G."/>
            <person name="Ongeri F."/>
            <person name="Patil S."/>
            <person name="Petrosino J."/>
            <person name="Pham C."/>
            <person name="Pham P."/>
            <person name="Pu L.-L."/>
            <person name="Puazo M."/>
            <person name="Raj R."/>
            <person name="Reid J."/>
            <person name="Rouhana J."/>
            <person name="Saada N."/>
            <person name="Shang Y."/>
            <person name="Simmons D."/>
            <person name="Thornton R."/>
            <person name="Warren J."/>
            <person name="Weissenberger G."/>
            <person name="Zhang J."/>
            <person name="Zhang L."/>
            <person name="Zhou C."/>
            <person name="Zhu D."/>
            <person name="Muzny D."/>
            <person name="Worley K."/>
            <person name="Gibbs R."/>
        </authorList>
    </citation>
    <scope>NUCLEOTIDE SEQUENCE [LARGE SCALE GENOMIC DNA]</scope>
    <source>
        <strain evidence="8 10">DSM 16041</strain>
    </source>
</reference>
<dbReference type="Proteomes" id="UP000051883">
    <property type="component" value="Unassembled WGS sequence"/>
</dbReference>
<dbReference type="Pfam" id="PF17966">
    <property type="entry name" value="Muc_B2"/>
    <property type="match status" value="1"/>
</dbReference>
<dbReference type="Gene3D" id="2.60.40.4300">
    <property type="match status" value="1"/>
</dbReference>
<dbReference type="InterPro" id="IPR019931">
    <property type="entry name" value="LPXTG_anchor"/>
</dbReference>
<proteinExistence type="predicted"/>
<evidence type="ECO:0000259" key="7">
    <source>
        <dbReference type="PROSITE" id="PS50847"/>
    </source>
</evidence>
<dbReference type="EMBL" id="ACLL01000032">
    <property type="protein sequence ID" value="EEW53613.1"/>
    <property type="molecule type" value="Genomic_DNA"/>
</dbReference>
<keyword evidence="4" id="KW-0572">Peptidoglycan-anchor</keyword>
<name>C8P7C7_9LACO</name>
<keyword evidence="11" id="KW-1185">Reference proteome</keyword>
<evidence type="ECO:0000256" key="4">
    <source>
        <dbReference type="ARBA" id="ARBA00023088"/>
    </source>
</evidence>
<evidence type="ECO:0000256" key="2">
    <source>
        <dbReference type="ARBA" id="ARBA00022525"/>
    </source>
</evidence>
<accession>C8P7C7</accession>
<dbReference type="OrthoDB" id="2282350at2"/>
<evidence type="ECO:0000313" key="9">
    <source>
        <dbReference type="EMBL" id="KRK56791.1"/>
    </source>
</evidence>
<keyword evidence="6" id="KW-0812">Transmembrane</keyword>
<dbReference type="Gene3D" id="3.10.20.320">
    <property type="entry name" value="Putative peptidoglycan bound protein (lpxtg motif)"/>
    <property type="match status" value="1"/>
</dbReference>
<dbReference type="EMBL" id="AZDK01000028">
    <property type="protein sequence ID" value="KRK56791.1"/>
    <property type="molecule type" value="Genomic_DNA"/>
</dbReference>
<evidence type="ECO:0000256" key="6">
    <source>
        <dbReference type="SAM" id="Phobius"/>
    </source>
</evidence>
<evidence type="ECO:0000313" key="10">
    <source>
        <dbReference type="Proteomes" id="UP000003675"/>
    </source>
</evidence>
<dbReference type="AlphaFoldDB" id="C8P7C7"/>
<keyword evidence="1" id="KW-0134">Cell wall</keyword>
<evidence type="ECO:0000256" key="5">
    <source>
        <dbReference type="SAM" id="MobiDB-lite"/>
    </source>
</evidence>
<keyword evidence="3" id="KW-0732">Signal</keyword>
<keyword evidence="2" id="KW-0964">Secreted</keyword>
<keyword evidence="6" id="KW-0472">Membrane</keyword>
<gene>
    <name evidence="9" type="ORF">FC31_GL001095</name>
    <name evidence="8" type="ORF">HMPREF0494_1221</name>
</gene>
<feature type="region of interest" description="Disordered" evidence="5">
    <location>
        <begin position="287"/>
        <end position="335"/>
    </location>
</feature>
<dbReference type="PROSITE" id="PS50847">
    <property type="entry name" value="GRAM_POS_ANCHORING"/>
    <property type="match status" value="1"/>
</dbReference>
<feature type="compositionally biased region" description="Low complexity" evidence="5">
    <location>
        <begin position="289"/>
        <end position="327"/>
    </location>
</feature>
<evidence type="ECO:0000313" key="8">
    <source>
        <dbReference type="EMBL" id="EEW53613.1"/>
    </source>
</evidence>
<dbReference type="Proteomes" id="UP000003675">
    <property type="component" value="Unassembled WGS sequence"/>
</dbReference>